<evidence type="ECO:0000256" key="7">
    <source>
        <dbReference type="SAM" id="MobiDB-lite"/>
    </source>
</evidence>
<dbReference type="NCBIfam" id="TIGR00589">
    <property type="entry name" value="ogt"/>
    <property type="match status" value="1"/>
</dbReference>
<keyword evidence="10" id="KW-1185">Reference proteome</keyword>
<dbReference type="InterPro" id="IPR001497">
    <property type="entry name" value="MethylDNA_cys_MeTrfase_AS"/>
</dbReference>
<dbReference type="InterPro" id="IPR036388">
    <property type="entry name" value="WH-like_DNA-bd_sf"/>
</dbReference>
<keyword evidence="4" id="KW-0227">DNA damage</keyword>
<reference evidence="10" key="1">
    <citation type="submission" date="2010-03" db="EMBL/GenBank/DDBJ databases">
        <title>The complete chromosome of Tsukamurella paurometabola DSM 20162.</title>
        <authorList>
            <consortium name="US DOE Joint Genome Institute (JGI-PGF)"/>
            <person name="Lucas S."/>
            <person name="Copeland A."/>
            <person name="Lapidus A."/>
            <person name="Glavina del Rio T."/>
            <person name="Dalin E."/>
            <person name="Tice H."/>
            <person name="Bruce D."/>
            <person name="Goodwin L."/>
            <person name="Pitluck S."/>
            <person name="Kyrpides N."/>
            <person name="Mavromatis K."/>
            <person name="Ivanova N."/>
            <person name="Mikhailova N."/>
            <person name="Munk A.C."/>
            <person name="Brettin T."/>
            <person name="Detter J.C."/>
            <person name="Tapia R."/>
            <person name="Han C."/>
            <person name="Larimer F."/>
            <person name="Land M."/>
            <person name="Hauser L."/>
            <person name="Markowitz V."/>
            <person name="Cheng J.-F."/>
            <person name="Hugenholtz P."/>
            <person name="Woyke T."/>
            <person name="Wu D."/>
            <person name="Jando M."/>
            <person name="Brambilla E."/>
            <person name="Klenk H.-P."/>
            <person name="Eisen J.A."/>
        </authorList>
    </citation>
    <scope>NUCLEOTIDE SEQUENCE [LARGE SCALE GENOMIC DNA]</scope>
    <source>
        <strain evidence="10">ATCC 8368 / DSM 20162 / CCUG 35730 / CIP 100753 / JCM 10117 / KCTC 9821 / NBRC 16120 / NCIMB 702349 / NCTC 13040</strain>
    </source>
</reference>
<evidence type="ECO:0000256" key="3">
    <source>
        <dbReference type="ARBA" id="ARBA00022679"/>
    </source>
</evidence>
<dbReference type="RefSeq" id="WP_013128125.1">
    <property type="nucleotide sequence ID" value="NC_014158.1"/>
</dbReference>
<evidence type="ECO:0000259" key="8">
    <source>
        <dbReference type="Pfam" id="PF01035"/>
    </source>
</evidence>
<dbReference type="STRING" id="521096.Tpau_3550"/>
<evidence type="ECO:0000256" key="1">
    <source>
        <dbReference type="ARBA" id="ARBA00001286"/>
    </source>
</evidence>
<keyword evidence="3 9" id="KW-0808">Transferase</keyword>
<dbReference type="PANTHER" id="PTHR10815">
    <property type="entry name" value="METHYLATED-DNA--PROTEIN-CYSTEINE METHYLTRANSFERASE"/>
    <property type="match status" value="1"/>
</dbReference>
<dbReference type="PROSITE" id="PS00374">
    <property type="entry name" value="MGMT"/>
    <property type="match status" value="1"/>
</dbReference>
<feature type="compositionally biased region" description="Polar residues" evidence="7">
    <location>
        <begin position="13"/>
        <end position="22"/>
    </location>
</feature>
<evidence type="ECO:0000256" key="2">
    <source>
        <dbReference type="ARBA" id="ARBA00022603"/>
    </source>
</evidence>
<dbReference type="InterPro" id="IPR014048">
    <property type="entry name" value="MethylDNA_cys_MeTrfase_DNA-bd"/>
</dbReference>
<dbReference type="HOGENOM" id="CLU_000445_52_4_11"/>
<gene>
    <name evidence="9" type="ordered locus">Tpau_3550</name>
</gene>
<evidence type="ECO:0000313" key="9">
    <source>
        <dbReference type="EMBL" id="ADG80129.1"/>
    </source>
</evidence>
<comment type="catalytic activity">
    <reaction evidence="1">
        <text>a 4-O-methyl-thymidine in DNA + L-cysteinyl-[protein] = a thymidine in DNA + S-methyl-L-cysteinyl-[protein]</text>
        <dbReference type="Rhea" id="RHEA:53428"/>
        <dbReference type="Rhea" id="RHEA-COMP:10131"/>
        <dbReference type="Rhea" id="RHEA-COMP:10132"/>
        <dbReference type="Rhea" id="RHEA-COMP:13555"/>
        <dbReference type="Rhea" id="RHEA-COMP:13556"/>
        <dbReference type="ChEBI" id="CHEBI:29950"/>
        <dbReference type="ChEBI" id="CHEBI:82612"/>
        <dbReference type="ChEBI" id="CHEBI:137386"/>
        <dbReference type="ChEBI" id="CHEBI:137387"/>
        <dbReference type="EC" id="2.1.1.63"/>
    </reaction>
</comment>
<proteinExistence type="predicted"/>
<evidence type="ECO:0000256" key="5">
    <source>
        <dbReference type="ARBA" id="ARBA00023204"/>
    </source>
</evidence>
<dbReference type="Gene3D" id="1.10.10.10">
    <property type="entry name" value="Winged helix-like DNA-binding domain superfamily/Winged helix DNA-binding domain"/>
    <property type="match status" value="1"/>
</dbReference>
<feature type="domain" description="Methylated-DNA-[protein]-cysteine S-methyltransferase DNA binding" evidence="8">
    <location>
        <begin position="65"/>
        <end position="143"/>
    </location>
</feature>
<dbReference type="Gene3D" id="3.30.160.70">
    <property type="entry name" value="Methylated DNA-protein cysteine methyltransferase domain"/>
    <property type="match status" value="1"/>
</dbReference>
<evidence type="ECO:0000256" key="6">
    <source>
        <dbReference type="ARBA" id="ARBA00049348"/>
    </source>
</evidence>
<dbReference type="eggNOG" id="COG0350">
    <property type="taxonomic scope" value="Bacteria"/>
</dbReference>
<dbReference type="EMBL" id="CP001966">
    <property type="protein sequence ID" value="ADG80129.1"/>
    <property type="molecule type" value="Genomic_DNA"/>
</dbReference>
<dbReference type="Proteomes" id="UP000001213">
    <property type="component" value="Chromosome"/>
</dbReference>
<dbReference type="GO" id="GO:0006281">
    <property type="term" value="P:DNA repair"/>
    <property type="evidence" value="ECO:0007669"/>
    <property type="project" value="UniProtKB-KW"/>
</dbReference>
<name>D5UXB0_TSUPD</name>
<dbReference type="CDD" id="cd06445">
    <property type="entry name" value="ATase"/>
    <property type="match status" value="1"/>
</dbReference>
<evidence type="ECO:0000256" key="4">
    <source>
        <dbReference type="ARBA" id="ARBA00022763"/>
    </source>
</evidence>
<accession>D5UXB0</accession>
<protein>
    <submittedName>
        <fullName evidence="9">Methylated-DNA/protein-cysteinemethyltransferase</fullName>
    </submittedName>
</protein>
<dbReference type="AlphaFoldDB" id="D5UXB0"/>
<dbReference type="GO" id="GO:0003908">
    <property type="term" value="F:methylated-DNA-[protein]-cysteine S-methyltransferase activity"/>
    <property type="evidence" value="ECO:0007669"/>
    <property type="project" value="UniProtKB-EC"/>
</dbReference>
<comment type="catalytic activity">
    <reaction evidence="6">
        <text>a 6-O-methyl-2'-deoxyguanosine in DNA + L-cysteinyl-[protein] = S-methyl-L-cysteinyl-[protein] + a 2'-deoxyguanosine in DNA</text>
        <dbReference type="Rhea" id="RHEA:24000"/>
        <dbReference type="Rhea" id="RHEA-COMP:10131"/>
        <dbReference type="Rhea" id="RHEA-COMP:10132"/>
        <dbReference type="Rhea" id="RHEA-COMP:11367"/>
        <dbReference type="Rhea" id="RHEA-COMP:11368"/>
        <dbReference type="ChEBI" id="CHEBI:29950"/>
        <dbReference type="ChEBI" id="CHEBI:82612"/>
        <dbReference type="ChEBI" id="CHEBI:85445"/>
        <dbReference type="ChEBI" id="CHEBI:85448"/>
        <dbReference type="EC" id="2.1.1.63"/>
    </reaction>
</comment>
<evidence type="ECO:0000313" key="10">
    <source>
        <dbReference type="Proteomes" id="UP000001213"/>
    </source>
</evidence>
<dbReference type="GO" id="GO:0032259">
    <property type="term" value="P:methylation"/>
    <property type="evidence" value="ECO:0007669"/>
    <property type="project" value="UniProtKB-KW"/>
</dbReference>
<dbReference type="InterPro" id="IPR036631">
    <property type="entry name" value="MGMT_N_sf"/>
</dbReference>
<keyword evidence="5" id="KW-0234">DNA repair</keyword>
<dbReference type="SUPFAM" id="SSF46767">
    <property type="entry name" value="Methylated DNA-protein cysteine methyltransferase, C-terminal domain"/>
    <property type="match status" value="1"/>
</dbReference>
<keyword evidence="2 9" id="KW-0489">Methyltransferase</keyword>
<dbReference type="SUPFAM" id="SSF53155">
    <property type="entry name" value="Methylated DNA-protein cysteine methyltransferase domain"/>
    <property type="match status" value="1"/>
</dbReference>
<dbReference type="PANTHER" id="PTHR10815:SF5">
    <property type="entry name" value="METHYLATED-DNA--PROTEIN-CYSTEINE METHYLTRANSFERASE"/>
    <property type="match status" value="1"/>
</dbReference>
<dbReference type="KEGG" id="tpr:Tpau_3550"/>
<feature type="region of interest" description="Disordered" evidence="7">
    <location>
        <begin position="1"/>
        <end position="23"/>
    </location>
</feature>
<dbReference type="Pfam" id="PF01035">
    <property type="entry name" value="DNA_binding_1"/>
    <property type="match status" value="1"/>
</dbReference>
<reference evidence="9 10" key="2">
    <citation type="journal article" date="2011" name="Stand. Genomic Sci.">
        <title>Complete genome sequence of Tsukamurella paurometabola type strain (no. 33).</title>
        <authorList>
            <person name="Munk A.C."/>
            <person name="Lapidus A."/>
            <person name="Lucas S."/>
            <person name="Nolan M."/>
            <person name="Tice H."/>
            <person name="Cheng J.F."/>
            <person name="Del Rio T.G."/>
            <person name="Goodwin L."/>
            <person name="Pitluck S."/>
            <person name="Liolios K."/>
            <person name="Huntemann M."/>
            <person name="Ivanova N."/>
            <person name="Mavromatis K."/>
            <person name="Mikhailova N."/>
            <person name="Pati A."/>
            <person name="Chen A."/>
            <person name="Palaniappan K."/>
            <person name="Tapia R."/>
            <person name="Han C."/>
            <person name="Land M."/>
            <person name="Hauser L."/>
            <person name="Chang Y.J."/>
            <person name="Jeffries C.D."/>
            <person name="Brettin T."/>
            <person name="Yasawong M."/>
            <person name="Brambilla E.M."/>
            <person name="Rohde M."/>
            <person name="Sikorski J."/>
            <person name="Goker M."/>
            <person name="Detter J.C."/>
            <person name="Woyke T."/>
            <person name="Bristow J."/>
            <person name="Eisen J.A."/>
            <person name="Markowitz V."/>
            <person name="Hugenholtz P."/>
            <person name="Kyrpides N.C."/>
            <person name="Klenk H.P."/>
        </authorList>
    </citation>
    <scope>NUCLEOTIDE SEQUENCE [LARGE SCALE GENOMIC DNA]</scope>
    <source>
        <strain evidence="10">ATCC 8368 / DSM 20162 / CCUG 35730 / CIP 100753 / JCM 10117 / KCTC 9821 / NBRC 16120 / NCIMB 702349 / NCTC 13040</strain>
    </source>
</reference>
<sequence length="144" mass="15421">MSEKSTELLSAPADSSTLSRLSGSVPRILPAPHRLDRAARELDEYFEHPRKAFDLDRDLSLSQSFRQPVQRHLPEIGYGEPRSHREIAELVGNPGAVLAVGSACATNPLPVVVPCHRVVKSGGGVGQYVGCVEAKATALELDAA</sequence>
<organism evidence="9 10">
    <name type="scientific">Tsukamurella paurometabola (strain ATCC 8368 / DSM 20162 / CCUG 35730 / CIP 100753 / JCM 10117 / KCTC 9821 / NBRC 16120 / NCIMB 702349 / NCTC 13040)</name>
    <name type="common">Corynebacterium paurometabolum</name>
    <dbReference type="NCBI Taxonomy" id="521096"/>
    <lineage>
        <taxon>Bacteria</taxon>
        <taxon>Bacillati</taxon>
        <taxon>Actinomycetota</taxon>
        <taxon>Actinomycetes</taxon>
        <taxon>Mycobacteriales</taxon>
        <taxon>Tsukamurellaceae</taxon>
        <taxon>Tsukamurella</taxon>
    </lineage>
</organism>
<dbReference type="InterPro" id="IPR036217">
    <property type="entry name" value="MethylDNA_cys_MeTrfase_DNAb"/>
</dbReference>